<protein>
    <submittedName>
        <fullName evidence="2">Carboxymuconolactone decarboxylase family protein</fullName>
    </submittedName>
</protein>
<dbReference type="Pfam" id="PF02627">
    <property type="entry name" value="CMD"/>
    <property type="match status" value="1"/>
</dbReference>
<name>A0AAF0BW22_9ACTN</name>
<dbReference type="RefSeq" id="WP_272737089.1">
    <property type="nucleotide sequence ID" value="NZ_CP116942.1"/>
</dbReference>
<dbReference type="KEGG" id="ima:PO878_02390"/>
<organism evidence="2 3">
    <name type="scientific">Iamia majanohamensis</name>
    <dbReference type="NCBI Taxonomy" id="467976"/>
    <lineage>
        <taxon>Bacteria</taxon>
        <taxon>Bacillati</taxon>
        <taxon>Actinomycetota</taxon>
        <taxon>Acidimicrobiia</taxon>
        <taxon>Acidimicrobiales</taxon>
        <taxon>Iamiaceae</taxon>
        <taxon>Iamia</taxon>
    </lineage>
</organism>
<evidence type="ECO:0000313" key="2">
    <source>
        <dbReference type="EMBL" id="WCO67568.1"/>
    </source>
</evidence>
<dbReference type="SUPFAM" id="SSF69118">
    <property type="entry name" value="AhpD-like"/>
    <property type="match status" value="1"/>
</dbReference>
<dbReference type="InterPro" id="IPR003779">
    <property type="entry name" value="CMD-like"/>
</dbReference>
<dbReference type="AlphaFoldDB" id="A0AAF0BW22"/>
<dbReference type="PANTHER" id="PTHR34846">
    <property type="entry name" value="4-CARBOXYMUCONOLACTONE DECARBOXYLASE FAMILY PROTEIN (AFU_ORTHOLOGUE AFUA_6G11590)"/>
    <property type="match status" value="1"/>
</dbReference>
<reference evidence="2" key="1">
    <citation type="submission" date="2023-01" db="EMBL/GenBank/DDBJ databases">
        <title>The diversity of Class Acidimicrobiia in South China Sea sediment environments and the proposal of Iamia marina sp. nov., a novel species of the genus Iamia.</title>
        <authorList>
            <person name="He Y."/>
            <person name="Tian X."/>
        </authorList>
    </citation>
    <scope>NUCLEOTIDE SEQUENCE</scope>
    <source>
        <strain evidence="2">DSM 19957</strain>
    </source>
</reference>
<dbReference type="Proteomes" id="UP001216390">
    <property type="component" value="Chromosome"/>
</dbReference>
<gene>
    <name evidence="2" type="ORF">PO878_02390</name>
</gene>
<proteinExistence type="predicted"/>
<dbReference type="Gene3D" id="1.20.1290.10">
    <property type="entry name" value="AhpD-like"/>
    <property type="match status" value="1"/>
</dbReference>
<dbReference type="EMBL" id="CP116942">
    <property type="protein sequence ID" value="WCO67568.1"/>
    <property type="molecule type" value="Genomic_DNA"/>
</dbReference>
<sequence length="189" mass="20878">MSPPRPSEPRIAPLAAEDMDDRQRQLMEQVGLGGPTVNIFATLVRHPGLFRHWLPFGGKLLAGRLPARDRELLVLRTGWRCRSEYEWAQHVVVGRQAGLSDEEIARVAEGPDADGWDEGDRLLLVAADELHDDACITDATWAALAARYDEHQLVEVPMVVGHYHLVSFTLNSLGVPLEDGAERFPDGGA</sequence>
<dbReference type="PANTHER" id="PTHR34846:SF5">
    <property type="entry name" value="CARBOXYMUCONOLACTONE DECARBOXYLASE-LIKE DOMAIN-CONTAINING PROTEIN"/>
    <property type="match status" value="1"/>
</dbReference>
<dbReference type="GO" id="GO:0051920">
    <property type="term" value="F:peroxiredoxin activity"/>
    <property type="evidence" value="ECO:0007669"/>
    <property type="project" value="InterPro"/>
</dbReference>
<evidence type="ECO:0000313" key="3">
    <source>
        <dbReference type="Proteomes" id="UP001216390"/>
    </source>
</evidence>
<evidence type="ECO:0000259" key="1">
    <source>
        <dbReference type="Pfam" id="PF02627"/>
    </source>
</evidence>
<accession>A0AAF0BW22</accession>
<feature type="domain" description="Carboxymuconolactone decarboxylase-like" evidence="1">
    <location>
        <begin position="47"/>
        <end position="114"/>
    </location>
</feature>
<dbReference type="InterPro" id="IPR029032">
    <property type="entry name" value="AhpD-like"/>
</dbReference>
<keyword evidence="3" id="KW-1185">Reference proteome</keyword>